<proteinExistence type="predicted"/>
<gene>
    <name evidence="1" type="ORF">LCGC14_1596680</name>
</gene>
<reference evidence="1" key="1">
    <citation type="journal article" date="2015" name="Nature">
        <title>Complex archaea that bridge the gap between prokaryotes and eukaryotes.</title>
        <authorList>
            <person name="Spang A."/>
            <person name="Saw J.H."/>
            <person name="Jorgensen S.L."/>
            <person name="Zaremba-Niedzwiedzka K."/>
            <person name="Martijn J."/>
            <person name="Lind A.E."/>
            <person name="van Eijk R."/>
            <person name="Schleper C."/>
            <person name="Guy L."/>
            <person name="Ettema T.J."/>
        </authorList>
    </citation>
    <scope>NUCLEOTIDE SEQUENCE</scope>
</reference>
<dbReference type="EMBL" id="LAZR01012749">
    <property type="protein sequence ID" value="KKM25275.1"/>
    <property type="molecule type" value="Genomic_DNA"/>
</dbReference>
<dbReference type="AlphaFoldDB" id="A0A0F9LCP2"/>
<evidence type="ECO:0000313" key="1">
    <source>
        <dbReference type="EMBL" id="KKM25275.1"/>
    </source>
</evidence>
<comment type="caution">
    <text evidence="1">The sequence shown here is derived from an EMBL/GenBank/DDBJ whole genome shotgun (WGS) entry which is preliminary data.</text>
</comment>
<organism evidence="1">
    <name type="scientific">marine sediment metagenome</name>
    <dbReference type="NCBI Taxonomy" id="412755"/>
    <lineage>
        <taxon>unclassified sequences</taxon>
        <taxon>metagenomes</taxon>
        <taxon>ecological metagenomes</taxon>
    </lineage>
</organism>
<accession>A0A0F9LCP2</accession>
<name>A0A0F9LCP2_9ZZZZ</name>
<protein>
    <submittedName>
        <fullName evidence="1">Uncharacterized protein</fullName>
    </submittedName>
</protein>
<sequence>VDGMIWQQVGSSHQPSIFEAREVMQISGMSGYIRLLKL</sequence>
<feature type="non-terminal residue" evidence="1">
    <location>
        <position position="1"/>
    </location>
</feature>